<keyword evidence="2" id="KW-1185">Reference proteome</keyword>
<name>A0A2G9QBU8_AQUCT</name>
<dbReference type="EMBL" id="KZ042064">
    <property type="protein sequence ID" value="PIO12631.1"/>
    <property type="molecule type" value="Genomic_DNA"/>
</dbReference>
<organism evidence="1 2">
    <name type="scientific">Aquarana catesbeiana</name>
    <name type="common">American bullfrog</name>
    <name type="synonym">Rana catesbeiana</name>
    <dbReference type="NCBI Taxonomy" id="8400"/>
    <lineage>
        <taxon>Eukaryota</taxon>
        <taxon>Metazoa</taxon>
        <taxon>Chordata</taxon>
        <taxon>Craniata</taxon>
        <taxon>Vertebrata</taxon>
        <taxon>Euteleostomi</taxon>
        <taxon>Amphibia</taxon>
        <taxon>Batrachia</taxon>
        <taxon>Anura</taxon>
        <taxon>Neobatrachia</taxon>
        <taxon>Ranoidea</taxon>
        <taxon>Ranidae</taxon>
        <taxon>Aquarana</taxon>
    </lineage>
</organism>
<evidence type="ECO:0008006" key="3">
    <source>
        <dbReference type="Google" id="ProtNLM"/>
    </source>
</evidence>
<gene>
    <name evidence="1" type="ORF">AB205_0017970</name>
</gene>
<dbReference type="OrthoDB" id="9630328at2759"/>
<dbReference type="AlphaFoldDB" id="A0A2G9QBU8"/>
<evidence type="ECO:0000313" key="1">
    <source>
        <dbReference type="EMBL" id="PIO12631.1"/>
    </source>
</evidence>
<sequence>MLKHLTALLEAWRPICTSWLGRIAAVKMSLLPKLLYLYRVLPIPIPPYYHRIIQTRVSKYIWGPIRPRVSKTVLLRSKTKGGLGLPNFMGYYHAAQLAQITLFHAQNEIPLWVSLEAIDLHPLNISNLLWLPPTTRGPISNPITGHSLKLWDKLRGPFKLQSPHSPLLSFLDHPNFYPAQISPNSFQIWHRAGLSRIRDFVSGSDIKTFASLQNLTDIPNTEIFRFLQISHFIRTTIGTHTSLDDLSLFEGICNSDPHAPGLISLLYAHLTSPPNNLPPYTAQWSADLALHLDTEDWSDIWSNTKISSQNIIAQEANYKVLMRWYLVPARIAKFLPNYPANCFRGCNEQGTHAHIWWSCSIAQEFWAAIFQIASTLFQHPIEPDPAIALLNLIPSDFTRSQTRLLLQLTTAAKQTIARAWKTPKLSLAEAKNRITQAMIHSNFIEDYIKSTNFDPLYVRRLTIHM</sequence>
<proteinExistence type="predicted"/>
<accession>A0A2G9QBU8</accession>
<dbReference type="Proteomes" id="UP000228934">
    <property type="component" value="Unassembled WGS sequence"/>
</dbReference>
<protein>
    <recommendedName>
        <fullName evidence="3">Reverse transcriptase zinc-binding domain-containing protein</fullName>
    </recommendedName>
</protein>
<reference evidence="2" key="1">
    <citation type="journal article" date="2017" name="Nat. Commun.">
        <title>The North American bullfrog draft genome provides insight into hormonal regulation of long noncoding RNA.</title>
        <authorList>
            <person name="Hammond S.A."/>
            <person name="Warren R.L."/>
            <person name="Vandervalk B.P."/>
            <person name="Kucuk E."/>
            <person name="Khan H."/>
            <person name="Gibb E.A."/>
            <person name="Pandoh P."/>
            <person name="Kirk H."/>
            <person name="Zhao Y."/>
            <person name="Jones M."/>
            <person name="Mungall A.J."/>
            <person name="Coope R."/>
            <person name="Pleasance S."/>
            <person name="Moore R.A."/>
            <person name="Holt R.A."/>
            <person name="Round J.M."/>
            <person name="Ohora S."/>
            <person name="Walle B.V."/>
            <person name="Veldhoen N."/>
            <person name="Helbing C.C."/>
            <person name="Birol I."/>
        </authorList>
    </citation>
    <scope>NUCLEOTIDE SEQUENCE [LARGE SCALE GENOMIC DNA]</scope>
</reference>
<dbReference type="PANTHER" id="PTHR31635:SF196">
    <property type="entry name" value="REVERSE TRANSCRIPTASE DOMAIN-CONTAINING PROTEIN-RELATED"/>
    <property type="match status" value="1"/>
</dbReference>
<evidence type="ECO:0000313" key="2">
    <source>
        <dbReference type="Proteomes" id="UP000228934"/>
    </source>
</evidence>
<dbReference type="PANTHER" id="PTHR31635">
    <property type="entry name" value="REVERSE TRANSCRIPTASE DOMAIN-CONTAINING PROTEIN-RELATED"/>
    <property type="match status" value="1"/>
</dbReference>